<comment type="caution">
    <text evidence="1">The sequence shown here is derived from an EMBL/GenBank/DDBJ whole genome shotgun (WGS) entry which is preliminary data.</text>
</comment>
<dbReference type="InterPro" id="IPR055809">
    <property type="entry name" value="DUF7385"/>
</dbReference>
<sequence length="83" mass="9319">MPYARGSPNMDDFDELRSSLTPREDNEAIASYQNTTAVACPSCEEPFDDMVVCKQEFTSLNLDFEMDLCTTINDGSVVLFTHK</sequence>
<accession>A0A495R655</accession>
<dbReference type="EMBL" id="RBWW01000001">
    <property type="protein sequence ID" value="RKS82797.1"/>
    <property type="molecule type" value="Genomic_DNA"/>
</dbReference>
<evidence type="ECO:0000313" key="2">
    <source>
        <dbReference type="Proteomes" id="UP000268233"/>
    </source>
</evidence>
<dbReference type="AlphaFoldDB" id="A0A495R655"/>
<keyword evidence="2" id="KW-1185">Reference proteome</keyword>
<gene>
    <name evidence="1" type="ORF">BDK61_2119</name>
</gene>
<dbReference type="Pfam" id="PF24110">
    <property type="entry name" value="DUF7385"/>
    <property type="match status" value="1"/>
</dbReference>
<protein>
    <recommendedName>
        <fullName evidence="3">Flagella cluster protein</fullName>
    </recommendedName>
</protein>
<evidence type="ECO:0008006" key="3">
    <source>
        <dbReference type="Google" id="ProtNLM"/>
    </source>
</evidence>
<evidence type="ECO:0000313" key="1">
    <source>
        <dbReference type="EMBL" id="RKS82797.1"/>
    </source>
</evidence>
<name>A0A495R655_9EURY</name>
<organism evidence="1 2">
    <name type="scientific">Haloarcula quadrata</name>
    <dbReference type="NCBI Taxonomy" id="182779"/>
    <lineage>
        <taxon>Archaea</taxon>
        <taxon>Methanobacteriati</taxon>
        <taxon>Methanobacteriota</taxon>
        <taxon>Stenosarchaea group</taxon>
        <taxon>Halobacteria</taxon>
        <taxon>Halobacteriales</taxon>
        <taxon>Haloarculaceae</taxon>
        <taxon>Haloarcula</taxon>
    </lineage>
</organism>
<dbReference type="Proteomes" id="UP000268233">
    <property type="component" value="Unassembled WGS sequence"/>
</dbReference>
<reference evidence="1 2" key="1">
    <citation type="submission" date="2018-10" db="EMBL/GenBank/DDBJ databases">
        <title>Genomic Encyclopedia of Archaeal and Bacterial Type Strains, Phase II (KMG-II): from individual species to whole genera.</title>
        <authorList>
            <person name="Goeker M."/>
        </authorList>
    </citation>
    <scope>NUCLEOTIDE SEQUENCE [LARGE SCALE GENOMIC DNA]</scope>
    <source>
        <strain evidence="1 2">DSM 11927</strain>
    </source>
</reference>
<proteinExistence type="predicted"/>